<comment type="caution">
    <text evidence="11">The sequence shown here is derived from an EMBL/GenBank/DDBJ whole genome shotgun (WGS) entry which is preliminary data.</text>
</comment>
<organism evidence="11 12">
    <name type="scientific">Candidatus Fonsibacter lacus</name>
    <dbReference type="NCBI Taxonomy" id="2576439"/>
    <lineage>
        <taxon>Bacteria</taxon>
        <taxon>Pseudomonadati</taxon>
        <taxon>Pseudomonadota</taxon>
        <taxon>Alphaproteobacteria</taxon>
        <taxon>Candidatus Pelagibacterales</taxon>
        <taxon>Candidatus Pelagibacterales incertae sedis</taxon>
        <taxon>Candidatus Fonsibacter</taxon>
    </lineage>
</organism>
<dbReference type="PANTHER" id="PTHR34128">
    <property type="entry name" value="CYTOCHROME C-TYPE BIOGENESIS PROTEIN CCME HOMOLOG, MITOCHONDRIAL"/>
    <property type="match status" value="1"/>
</dbReference>
<dbReference type="SUPFAM" id="SSF82093">
    <property type="entry name" value="Heme chaperone CcmE"/>
    <property type="match status" value="1"/>
</dbReference>
<evidence type="ECO:0000313" key="11">
    <source>
        <dbReference type="EMBL" id="NCU50573.1"/>
    </source>
</evidence>
<accession>A0A966HJV4</accession>
<dbReference type="PANTHER" id="PTHR34128:SF2">
    <property type="entry name" value="CYTOCHROME C-TYPE BIOGENESIS PROTEIN CCME HOMOLOG, MITOCHONDRIAL"/>
    <property type="match status" value="1"/>
</dbReference>
<protein>
    <submittedName>
        <fullName evidence="11">Cytochrome c biogenesis protein CcmE</fullName>
    </submittedName>
</protein>
<dbReference type="GO" id="GO:0005886">
    <property type="term" value="C:plasma membrane"/>
    <property type="evidence" value="ECO:0007669"/>
    <property type="project" value="InterPro"/>
</dbReference>
<evidence type="ECO:0000256" key="1">
    <source>
        <dbReference type="ARBA" id="ARBA00004370"/>
    </source>
</evidence>
<keyword evidence="2 10" id="KW-0349">Heme</keyword>
<dbReference type="GO" id="GO:0020037">
    <property type="term" value="F:heme binding"/>
    <property type="evidence" value="ECO:0007669"/>
    <property type="project" value="InterPro"/>
</dbReference>
<feature type="binding site" description="covalent" evidence="10">
    <location>
        <position position="47"/>
    </location>
    <ligand>
        <name>heme</name>
        <dbReference type="ChEBI" id="CHEBI:30413"/>
    </ligand>
</feature>
<keyword evidence="4 10" id="KW-0479">Metal-binding</keyword>
<evidence type="ECO:0000256" key="3">
    <source>
        <dbReference type="ARBA" id="ARBA00022692"/>
    </source>
</evidence>
<evidence type="ECO:0000313" key="12">
    <source>
        <dbReference type="Proteomes" id="UP000699985"/>
    </source>
</evidence>
<keyword evidence="5" id="KW-0201">Cytochrome c-type biogenesis</keyword>
<comment type="subcellular location">
    <subcellularLocation>
        <location evidence="1">Membrane</location>
    </subcellularLocation>
</comment>
<keyword evidence="6" id="KW-0735">Signal-anchor</keyword>
<dbReference type="InterPro" id="IPR004329">
    <property type="entry name" value="CcmE"/>
</dbReference>
<dbReference type="AlphaFoldDB" id="A0A966HJV4"/>
<keyword evidence="8 10" id="KW-0408">Iron</keyword>
<evidence type="ECO:0000256" key="9">
    <source>
        <dbReference type="ARBA" id="ARBA00023136"/>
    </source>
</evidence>
<dbReference type="GO" id="GO:0017004">
    <property type="term" value="P:cytochrome complex assembly"/>
    <property type="evidence" value="ECO:0007669"/>
    <property type="project" value="UniProtKB-KW"/>
</dbReference>
<dbReference type="InterPro" id="IPR012340">
    <property type="entry name" value="NA-bd_OB-fold"/>
</dbReference>
<dbReference type="Pfam" id="PF03100">
    <property type="entry name" value="CcmE"/>
    <property type="match status" value="1"/>
</dbReference>
<sequence length="67" mass="7609">ITDLKNEIFVEYNGLLPNLFVEGKSAVVEGLLKDKKYFIATTILAKHDENYMPPEVANSLKKNKLNK</sequence>
<reference evidence="11" key="1">
    <citation type="submission" date="2018-10" db="EMBL/GenBank/DDBJ databases">
        <title>Iterative Subtractive Binning of Freshwater Chronoseries Metagenomes Recovers Nearly Complete Genomes from over Four Hundred Novel Species.</title>
        <authorList>
            <person name="Rodriguez-R L.M."/>
            <person name="Tsementzi D."/>
            <person name="Luo C."/>
            <person name="Konstantinidis K.T."/>
        </authorList>
    </citation>
    <scope>NUCLEOTIDE SEQUENCE</scope>
    <source>
        <strain evidence="11">WB8_1A_003</strain>
    </source>
</reference>
<keyword evidence="3" id="KW-0812">Transmembrane</keyword>
<feature type="binding site" description="axial binding residue" evidence="10">
    <location>
        <position position="51"/>
    </location>
    <ligand>
        <name>heme</name>
        <dbReference type="ChEBI" id="CHEBI:30413"/>
    </ligand>
    <ligandPart>
        <name>Fe</name>
        <dbReference type="ChEBI" id="CHEBI:18248"/>
    </ligandPart>
</feature>
<dbReference type="InterPro" id="IPR036127">
    <property type="entry name" value="CcmE-like_sf"/>
</dbReference>
<proteinExistence type="predicted"/>
<feature type="non-terminal residue" evidence="11">
    <location>
        <position position="1"/>
    </location>
</feature>
<gene>
    <name evidence="11" type="ORF">EBX29_02210</name>
</gene>
<dbReference type="GO" id="GO:0046872">
    <property type="term" value="F:metal ion binding"/>
    <property type="evidence" value="ECO:0007669"/>
    <property type="project" value="UniProtKB-KW"/>
</dbReference>
<dbReference type="Proteomes" id="UP000699985">
    <property type="component" value="Unassembled WGS sequence"/>
</dbReference>
<evidence type="ECO:0000256" key="5">
    <source>
        <dbReference type="ARBA" id="ARBA00022748"/>
    </source>
</evidence>
<evidence type="ECO:0000256" key="6">
    <source>
        <dbReference type="ARBA" id="ARBA00022968"/>
    </source>
</evidence>
<evidence type="ECO:0000256" key="7">
    <source>
        <dbReference type="ARBA" id="ARBA00022989"/>
    </source>
</evidence>
<dbReference type="GO" id="GO:0017003">
    <property type="term" value="P:protein-heme linkage"/>
    <property type="evidence" value="ECO:0007669"/>
    <property type="project" value="InterPro"/>
</dbReference>
<evidence type="ECO:0000256" key="8">
    <source>
        <dbReference type="ARBA" id="ARBA00023004"/>
    </source>
</evidence>
<dbReference type="Gene3D" id="2.40.50.140">
    <property type="entry name" value="Nucleic acid-binding proteins"/>
    <property type="match status" value="1"/>
</dbReference>
<dbReference type="EMBL" id="RGMI01000081">
    <property type="protein sequence ID" value="NCU50573.1"/>
    <property type="molecule type" value="Genomic_DNA"/>
</dbReference>
<keyword evidence="7" id="KW-1133">Transmembrane helix</keyword>
<evidence type="ECO:0000256" key="10">
    <source>
        <dbReference type="PIRSR" id="PIRSR604329-50"/>
    </source>
</evidence>
<name>A0A966HJV4_9PROT</name>
<evidence type="ECO:0000256" key="4">
    <source>
        <dbReference type="ARBA" id="ARBA00022723"/>
    </source>
</evidence>
<evidence type="ECO:0000256" key="2">
    <source>
        <dbReference type="ARBA" id="ARBA00022617"/>
    </source>
</evidence>
<keyword evidence="9" id="KW-0472">Membrane</keyword>